<dbReference type="InterPro" id="IPR018392">
    <property type="entry name" value="LysM"/>
</dbReference>
<keyword evidence="3" id="KW-1185">Reference proteome</keyword>
<evidence type="ECO:0000313" key="3">
    <source>
        <dbReference type="Proteomes" id="UP000004605"/>
    </source>
</evidence>
<name>F9RZ12_9VIBR</name>
<dbReference type="Proteomes" id="UP000004605">
    <property type="component" value="Unassembled WGS sequence"/>
</dbReference>
<feature type="domain" description="LysM" evidence="1">
    <location>
        <begin position="8"/>
        <end position="54"/>
    </location>
</feature>
<dbReference type="AlphaFoldDB" id="F9RZ12"/>
<proteinExistence type="predicted"/>
<dbReference type="SUPFAM" id="SSF54106">
    <property type="entry name" value="LysM domain"/>
    <property type="match status" value="1"/>
</dbReference>
<gene>
    <name evidence="2" type="ORF">VII00023_15436</name>
</gene>
<feature type="non-terminal residue" evidence="2">
    <location>
        <position position="996"/>
    </location>
</feature>
<organism evidence="2 3">
    <name type="scientific">Vibrio ichthyoenteri ATCC 700023</name>
    <dbReference type="NCBI Taxonomy" id="870968"/>
    <lineage>
        <taxon>Bacteria</taxon>
        <taxon>Pseudomonadati</taxon>
        <taxon>Pseudomonadota</taxon>
        <taxon>Gammaproteobacteria</taxon>
        <taxon>Vibrionales</taxon>
        <taxon>Vibrionaceae</taxon>
        <taxon>Vibrio</taxon>
    </lineage>
</organism>
<comment type="caution">
    <text evidence="2">The sequence shown here is derived from an EMBL/GenBank/DDBJ whole genome shotgun (WGS) entry which is preliminary data.</text>
</comment>
<evidence type="ECO:0000313" key="2">
    <source>
        <dbReference type="EMBL" id="EGU46151.1"/>
    </source>
</evidence>
<dbReference type="CDD" id="cd00118">
    <property type="entry name" value="LysM"/>
    <property type="match status" value="1"/>
</dbReference>
<dbReference type="PROSITE" id="PS51782">
    <property type="entry name" value="LYSM"/>
    <property type="match status" value="1"/>
</dbReference>
<dbReference type="InterPro" id="IPR036779">
    <property type="entry name" value="LysM_dom_sf"/>
</dbReference>
<sequence>MGVNMSQNTYTILQDECLSLIAQRFSVSVQDLMKLNSTQIKDPNLIYEGNTLILPLPLPIQVDGSRTPTPVTPPPEEKASDICKTDTPLDDILYIPAHPKTGKKTWYAIDQKVKDLLLEEKKILGESIDDMDAIVKNLNNLGILSKFEAKQYEHFMDEEQVEKYRSLLFAQFAINTRACVVDGKNPNEFLLKVAKTLDYQLAERFNWLSDWQSNSSVSGYPAMNQEPDLESSPKFINRINNQLRTQLLVLITKHINELEKKAKKAAGKIDAEDGTKFVFMEKLDYFSTTQQKEIADAIQALNRKSRSERRSGMDLALSSHAECVEYLSAWPEMLEKAWEEGSELSELGRVRRNNKYYYSAENIRTLNVNGYVVKEQCLTPKQLIGDSGITLGPEALAKKPWRKKESGAAKPLDINATMLIADLYAEVGGPEFDGKNDQKSIESLVNNTDLDWAYYPTVALIAVIDATIKKHKSALARVLNTGSTPLEQLFGQLLWIKKVALARIALLKSIAEKKAAAGAKSMQFTFGEEALFPKKFTLLWDESAYKPKEIKISGFSNQAGYNDIQVVECCLLSDGKVFYVRGPQWYMPGDDQRLICQSAGRVQNITSKIAVVDKASQGADLIEDNDIPAALKKMADVSIKMELVPLKAEKQFDTAFWQDSYHYQDGIGPNGKGGIFNIDAGAQLLRFSSKAETELNSPLNSYSGLISEARNIGGSGGISATFTALQAQLSMSFWLPLQDDSPKAIAQVKPHQLTILYQDQEDKEHPYQAGYLCANIIGNVYGLAAASCQLSAKITMGPTDVGEGFGIKGSTIGLFDPNVRDGYNLGNASLNDAEKAKIAAEASASVDVFAGVEAGGSLTAAVYWAPPTPPSSKKTIEPNNPEPKAINLQKLGSVQGSLAAAAGVGAQAEFRLAIQGGILLVIAKAGLVFGPGCQGKTEIVVDTERLDEFLDCLLGVLKKSNFRRLSVFGEADENGVNDDFELLNDILTIATGLGLR</sequence>
<evidence type="ECO:0000259" key="1">
    <source>
        <dbReference type="PROSITE" id="PS51782"/>
    </source>
</evidence>
<dbReference type="Pfam" id="PF01476">
    <property type="entry name" value="LysM"/>
    <property type="match status" value="1"/>
</dbReference>
<dbReference type="Gene3D" id="3.10.350.10">
    <property type="entry name" value="LysM domain"/>
    <property type="match status" value="1"/>
</dbReference>
<reference evidence="2 3" key="1">
    <citation type="journal article" date="2012" name="Int. J. Syst. Evol. Microbiol.">
        <title>Vibrio caribbeanicus sp. nov., isolated from the marine sponge Scleritoderma cyanea.</title>
        <authorList>
            <person name="Hoffmann M."/>
            <person name="Monday S.R."/>
            <person name="Allard M.W."/>
            <person name="Strain E.A."/>
            <person name="Whittaker P."/>
            <person name="Naum M."/>
            <person name="McCarthy P.J."/>
            <person name="Lopez J.V."/>
            <person name="Fischer M."/>
            <person name="Brown E.W."/>
        </authorList>
    </citation>
    <scope>NUCLEOTIDE SEQUENCE [LARGE SCALE GENOMIC DNA]</scope>
    <source>
        <strain evidence="2 3">ATCC 700023</strain>
    </source>
</reference>
<dbReference type="SMART" id="SM00257">
    <property type="entry name" value="LysM"/>
    <property type="match status" value="1"/>
</dbReference>
<dbReference type="EMBL" id="AFWF01000045">
    <property type="protein sequence ID" value="EGU46151.1"/>
    <property type="molecule type" value="Genomic_DNA"/>
</dbReference>
<accession>F9RZ12</accession>
<protein>
    <recommendedName>
        <fullName evidence="1">LysM domain-containing protein</fullName>
    </recommendedName>
</protein>